<name>A0A8H4JN36_9HYPO</name>
<dbReference type="EMBL" id="JAADJF010000167">
    <property type="protein sequence ID" value="KAF4435757.1"/>
    <property type="molecule type" value="Genomic_DNA"/>
</dbReference>
<accession>A0A8H4JN36</accession>
<organism evidence="1 2">
    <name type="scientific">Fusarium acutatum</name>
    <dbReference type="NCBI Taxonomy" id="78861"/>
    <lineage>
        <taxon>Eukaryota</taxon>
        <taxon>Fungi</taxon>
        <taxon>Dikarya</taxon>
        <taxon>Ascomycota</taxon>
        <taxon>Pezizomycotina</taxon>
        <taxon>Sordariomycetes</taxon>
        <taxon>Hypocreomycetidae</taxon>
        <taxon>Hypocreales</taxon>
        <taxon>Nectriaceae</taxon>
        <taxon>Fusarium</taxon>
        <taxon>Fusarium fujikuroi species complex</taxon>
    </lineage>
</organism>
<dbReference type="OrthoDB" id="1932925at2759"/>
<reference evidence="1 2" key="1">
    <citation type="submission" date="2020-01" db="EMBL/GenBank/DDBJ databases">
        <title>Identification and distribution of gene clusters putatively required for synthesis of sphingolipid metabolism inhibitors in phylogenetically diverse species of the filamentous fungus Fusarium.</title>
        <authorList>
            <person name="Kim H.-S."/>
            <person name="Busman M."/>
            <person name="Brown D.W."/>
            <person name="Divon H."/>
            <person name="Uhlig S."/>
            <person name="Proctor R.H."/>
        </authorList>
    </citation>
    <scope>NUCLEOTIDE SEQUENCE [LARGE SCALE GENOMIC DNA]</scope>
    <source>
        <strain evidence="1 2">NRRL 13308</strain>
    </source>
</reference>
<protein>
    <submittedName>
        <fullName evidence="1">Allantoate transport</fullName>
    </submittedName>
</protein>
<gene>
    <name evidence="1" type="ORF">FACUT_6897</name>
</gene>
<evidence type="ECO:0000313" key="2">
    <source>
        <dbReference type="Proteomes" id="UP000536711"/>
    </source>
</evidence>
<comment type="caution">
    <text evidence="1">The sequence shown here is derived from an EMBL/GenBank/DDBJ whole genome shotgun (WGS) entry which is preliminary data.</text>
</comment>
<feature type="non-terminal residue" evidence="1">
    <location>
        <position position="54"/>
    </location>
</feature>
<dbReference type="Proteomes" id="UP000536711">
    <property type="component" value="Unassembled WGS sequence"/>
</dbReference>
<keyword evidence="2" id="KW-1185">Reference proteome</keyword>
<sequence length="54" mass="5686">MGTESEVNAAQAPVGTRDEAIAIVGEEQHSIDPIVAARAVRKIDLFLIPAMIIG</sequence>
<proteinExistence type="predicted"/>
<evidence type="ECO:0000313" key="1">
    <source>
        <dbReference type="EMBL" id="KAF4435757.1"/>
    </source>
</evidence>
<dbReference type="AlphaFoldDB" id="A0A8H4JN36"/>